<keyword evidence="1" id="KW-0175">Coiled coil</keyword>
<feature type="compositionally biased region" description="Pro residues" evidence="2">
    <location>
        <begin position="508"/>
        <end position="518"/>
    </location>
</feature>
<evidence type="ECO:0000256" key="1">
    <source>
        <dbReference type="ARBA" id="ARBA00023054"/>
    </source>
</evidence>
<dbReference type="AlphaFoldDB" id="A0AAP0KED0"/>
<comment type="caution">
    <text evidence="3">The sequence shown here is derived from an EMBL/GenBank/DDBJ whole genome shotgun (WGS) entry which is preliminary data.</text>
</comment>
<protein>
    <submittedName>
        <fullName evidence="3">Uncharacterized protein</fullName>
    </submittedName>
</protein>
<feature type="compositionally biased region" description="Polar residues" evidence="2">
    <location>
        <begin position="496"/>
        <end position="507"/>
    </location>
</feature>
<feature type="compositionally biased region" description="Pro residues" evidence="2">
    <location>
        <begin position="457"/>
        <end position="466"/>
    </location>
</feature>
<dbReference type="InterPro" id="IPR040265">
    <property type="entry name" value="CHUP1/IPGA1-like"/>
</dbReference>
<name>A0AAP0KED0_9MAGN</name>
<feature type="region of interest" description="Disordered" evidence="2">
    <location>
        <begin position="275"/>
        <end position="320"/>
    </location>
</feature>
<feature type="compositionally biased region" description="Pro residues" evidence="2">
    <location>
        <begin position="474"/>
        <end position="494"/>
    </location>
</feature>
<evidence type="ECO:0000256" key="2">
    <source>
        <dbReference type="SAM" id="MobiDB-lite"/>
    </source>
</evidence>
<proteinExistence type="predicted"/>
<accession>A0AAP0KED0</accession>
<dbReference type="PANTHER" id="PTHR31342">
    <property type="entry name" value="PROTEIN CHUP1, CHLOROPLASTIC"/>
    <property type="match status" value="1"/>
</dbReference>
<feature type="region of interest" description="Disordered" evidence="2">
    <location>
        <begin position="436"/>
        <end position="524"/>
    </location>
</feature>
<dbReference type="PANTHER" id="PTHR31342:SF16">
    <property type="entry name" value="TALIN_MIDDLE DOMAIN-CONTAINING PROTEIN"/>
    <property type="match status" value="1"/>
</dbReference>
<dbReference type="EMBL" id="JBBNAF010000004">
    <property type="protein sequence ID" value="KAK9150034.1"/>
    <property type="molecule type" value="Genomic_DNA"/>
</dbReference>
<evidence type="ECO:0000313" key="3">
    <source>
        <dbReference type="EMBL" id="KAK9150034.1"/>
    </source>
</evidence>
<dbReference type="Proteomes" id="UP001420932">
    <property type="component" value="Unassembled WGS sequence"/>
</dbReference>
<sequence>MAVLLLSQNSGGFEAGRAFELPENNKDVQGLSRDNSSAWDRNFILVAELQKKVLTFRDVFDLPLSNGHHRVDELMVRTVEDLHRLYPKVVPSISMKEMNGVSTHQVLVKFNNSLKSVGESWAKNHQWLNRFKYEEETNSDNMSLAELGMTTLARLDTMIEAAKEMFDVIDEDDQMMKNGTPQHSSNGDISSETQLDNKTPFCLSPVTPTSVLPETTSNFVDVAYSPPLLWPLRLQAVGKLNPINVKRLSVHMFPQKKTAAETQIKKAKNDIQTAAMEKSTISSATEGAPELQKSNSSKVSSSISVKDSNDSPSKMAAPPLPPLMPIVKRSKAAMQTLPQVLTNDSAAQPREVPDLPPKMLIALPPPPPSPPPTSMSNAPAFLPPSLTQLLPNVPGNPISIKPLAKPYVPPPPPPPPPALPINVGALPPPPPPLPIPIISKSAAPPTPPALPSIRISVPPPPPPPTPLTSKSAAPPTPPALPLCISVPPPPPPPLMKTSNVSTPTNTSPAPPPPPPPMLPSNASAAAPPPPMMMMANGAAPPPPPPMLMANGVAPPPPPPMMMANGAAPPPPPPLGATKALRPKKANTKLKRSTHMGNLYRVLKGKVEGSSLNCKSSNGKKSPMGCATGSKQSMADALAEMTKRSAYFQQIEEDVEKYSKTIMELRGSINSFSTNDMEELLKFHQNVECHLEKLTDETQVLARFEDFPTKKLETLRTAAALHSKLKGIFTNLESWKMEAPLGQLLDRVESYFNKVKVEVDALERSKDEDSKRFKGHKIDVDFNLLVKIKEAMVDLSSSCMELALKERREAKAATIGEPGSKTDKQLKACAKMLWRAFQLAFKVYTFAGGQDERADKLSKELAQEIETEPHDEF</sequence>
<organism evidence="3 4">
    <name type="scientific">Stephania yunnanensis</name>
    <dbReference type="NCBI Taxonomy" id="152371"/>
    <lineage>
        <taxon>Eukaryota</taxon>
        <taxon>Viridiplantae</taxon>
        <taxon>Streptophyta</taxon>
        <taxon>Embryophyta</taxon>
        <taxon>Tracheophyta</taxon>
        <taxon>Spermatophyta</taxon>
        <taxon>Magnoliopsida</taxon>
        <taxon>Ranunculales</taxon>
        <taxon>Menispermaceae</taxon>
        <taxon>Menispermoideae</taxon>
        <taxon>Cissampelideae</taxon>
        <taxon>Stephania</taxon>
    </lineage>
</organism>
<gene>
    <name evidence="3" type="ORF">Syun_008343</name>
</gene>
<evidence type="ECO:0000313" key="4">
    <source>
        <dbReference type="Proteomes" id="UP001420932"/>
    </source>
</evidence>
<feature type="compositionally biased region" description="Low complexity" evidence="2">
    <location>
        <begin position="294"/>
        <end position="317"/>
    </location>
</feature>
<reference evidence="3 4" key="1">
    <citation type="submission" date="2024-01" db="EMBL/GenBank/DDBJ databases">
        <title>Genome assemblies of Stephania.</title>
        <authorList>
            <person name="Yang L."/>
        </authorList>
    </citation>
    <scope>NUCLEOTIDE SEQUENCE [LARGE SCALE GENOMIC DNA]</scope>
    <source>
        <strain evidence="3">YNDBR</strain>
        <tissue evidence="3">Leaf</tissue>
    </source>
</reference>
<keyword evidence="4" id="KW-1185">Reference proteome</keyword>